<dbReference type="InterPro" id="IPR013320">
    <property type="entry name" value="ConA-like_dom_sf"/>
</dbReference>
<keyword evidence="3" id="KW-0378">Hydrolase</keyword>
<dbReference type="PROSITE" id="PS51762">
    <property type="entry name" value="GH16_2"/>
    <property type="match status" value="1"/>
</dbReference>
<dbReference type="EMBL" id="ML977568">
    <property type="protein sequence ID" value="KAF2004194.1"/>
    <property type="molecule type" value="Genomic_DNA"/>
</dbReference>
<feature type="chain" id="PRO_5025488323" evidence="1">
    <location>
        <begin position="17"/>
        <end position="375"/>
    </location>
</feature>
<evidence type="ECO:0000313" key="3">
    <source>
        <dbReference type="EMBL" id="KAF2004194.1"/>
    </source>
</evidence>
<evidence type="ECO:0000256" key="1">
    <source>
        <dbReference type="SAM" id="SignalP"/>
    </source>
</evidence>
<dbReference type="AlphaFoldDB" id="A0A6A5WTC7"/>
<gene>
    <name evidence="3" type="ORF">P154DRAFT_572229</name>
</gene>
<feature type="signal peptide" evidence="1">
    <location>
        <begin position="1"/>
        <end position="16"/>
    </location>
</feature>
<accession>A0A6A5WTC7</accession>
<dbReference type="SUPFAM" id="SSF49899">
    <property type="entry name" value="Concanavalin A-like lectins/glucanases"/>
    <property type="match status" value="1"/>
</dbReference>
<dbReference type="GO" id="GO:0004553">
    <property type="term" value="F:hydrolase activity, hydrolyzing O-glycosyl compounds"/>
    <property type="evidence" value="ECO:0007669"/>
    <property type="project" value="InterPro"/>
</dbReference>
<dbReference type="PANTHER" id="PTHR38121">
    <property type="entry name" value="GH16 DOMAIN-CONTAINING PROTEIN"/>
    <property type="match status" value="1"/>
</dbReference>
<protein>
    <submittedName>
        <fullName evidence="3">Glycoside hydrolase family 16 protein</fullName>
    </submittedName>
</protein>
<reference evidence="3" key="1">
    <citation type="journal article" date="2020" name="Stud. Mycol.">
        <title>101 Dothideomycetes genomes: a test case for predicting lifestyles and emergence of pathogens.</title>
        <authorList>
            <person name="Haridas S."/>
            <person name="Albert R."/>
            <person name="Binder M."/>
            <person name="Bloem J."/>
            <person name="Labutti K."/>
            <person name="Salamov A."/>
            <person name="Andreopoulos B."/>
            <person name="Baker S."/>
            <person name="Barry K."/>
            <person name="Bills G."/>
            <person name="Bluhm B."/>
            <person name="Cannon C."/>
            <person name="Castanera R."/>
            <person name="Culley D."/>
            <person name="Daum C."/>
            <person name="Ezra D."/>
            <person name="Gonzalez J."/>
            <person name="Henrissat B."/>
            <person name="Kuo A."/>
            <person name="Liang C."/>
            <person name="Lipzen A."/>
            <person name="Lutzoni F."/>
            <person name="Magnuson J."/>
            <person name="Mondo S."/>
            <person name="Nolan M."/>
            <person name="Ohm R."/>
            <person name="Pangilinan J."/>
            <person name="Park H.-J."/>
            <person name="Ramirez L."/>
            <person name="Alfaro M."/>
            <person name="Sun H."/>
            <person name="Tritt A."/>
            <person name="Yoshinaga Y."/>
            <person name="Zwiers L.-H."/>
            <person name="Turgeon B."/>
            <person name="Goodwin S."/>
            <person name="Spatafora J."/>
            <person name="Crous P."/>
            <person name="Grigoriev I."/>
        </authorList>
    </citation>
    <scope>NUCLEOTIDE SEQUENCE</scope>
    <source>
        <strain evidence="3">CBS 123094</strain>
    </source>
</reference>
<organism evidence="3 4">
    <name type="scientific">Amniculicola lignicola CBS 123094</name>
    <dbReference type="NCBI Taxonomy" id="1392246"/>
    <lineage>
        <taxon>Eukaryota</taxon>
        <taxon>Fungi</taxon>
        <taxon>Dikarya</taxon>
        <taxon>Ascomycota</taxon>
        <taxon>Pezizomycotina</taxon>
        <taxon>Dothideomycetes</taxon>
        <taxon>Pleosporomycetidae</taxon>
        <taxon>Pleosporales</taxon>
        <taxon>Amniculicolaceae</taxon>
        <taxon>Amniculicola</taxon>
    </lineage>
</organism>
<dbReference type="Pfam" id="PF00722">
    <property type="entry name" value="Glyco_hydro_16"/>
    <property type="match status" value="1"/>
</dbReference>
<dbReference type="CDD" id="cd00413">
    <property type="entry name" value="Glyco_hydrolase_16"/>
    <property type="match status" value="1"/>
</dbReference>
<dbReference type="Gene3D" id="2.60.120.200">
    <property type="match status" value="1"/>
</dbReference>
<dbReference type="PANTHER" id="PTHR38121:SF5">
    <property type="entry name" value="GH16 DOMAIN-CONTAINING PROTEIN"/>
    <property type="match status" value="1"/>
</dbReference>
<feature type="domain" description="GH16" evidence="2">
    <location>
        <begin position="50"/>
        <end position="280"/>
    </location>
</feature>
<name>A0A6A5WTC7_9PLEO</name>
<dbReference type="InterPro" id="IPR000757">
    <property type="entry name" value="Beta-glucanase-like"/>
</dbReference>
<sequence>MPWLILVMPRLTSASCECGYSVNATGDAEYAVFTDMIENDFLHTGTDNLTENGWRPQEYNVSKANSRGPYGKQFVVDNIETNSLKDRYSWAGDSDHGGEAGLQLWVREDHSHGYVSGSEMASVRNDILLGSFRVAMKLSNSSGTCGAFFWFYNNSQEIDMEFLSHQFNQSQGAVNLVLQTPYSVDQGFNAAGSPDFKVHSLPFRPDEGFHEYRFDWLADRVSFYVDGKWVIDMTDNIPTNAGHIFMNHWSNGDPGWSSGPPNADTALTVSYIKAYFNSTSEERADDYKDRCSTFDPTKVCAIPTQTVAPDPSGPQGNVTAGTYFFSMDNGKAPGQTTFNTTNHPVEGGATSSVALTSLTVYASFCFALLASAFLI</sequence>
<dbReference type="Proteomes" id="UP000799779">
    <property type="component" value="Unassembled WGS sequence"/>
</dbReference>
<evidence type="ECO:0000313" key="4">
    <source>
        <dbReference type="Proteomes" id="UP000799779"/>
    </source>
</evidence>
<keyword evidence="4" id="KW-1185">Reference proteome</keyword>
<proteinExistence type="predicted"/>
<dbReference type="OrthoDB" id="25131at2759"/>
<dbReference type="GO" id="GO:0005975">
    <property type="term" value="P:carbohydrate metabolic process"/>
    <property type="evidence" value="ECO:0007669"/>
    <property type="project" value="InterPro"/>
</dbReference>
<evidence type="ECO:0000259" key="2">
    <source>
        <dbReference type="PROSITE" id="PS51762"/>
    </source>
</evidence>
<keyword evidence="1" id="KW-0732">Signal</keyword>